<gene>
    <name evidence="1" type="ORF">F0562_025668</name>
</gene>
<organism evidence="1 2">
    <name type="scientific">Nyssa sinensis</name>
    <dbReference type="NCBI Taxonomy" id="561372"/>
    <lineage>
        <taxon>Eukaryota</taxon>
        <taxon>Viridiplantae</taxon>
        <taxon>Streptophyta</taxon>
        <taxon>Embryophyta</taxon>
        <taxon>Tracheophyta</taxon>
        <taxon>Spermatophyta</taxon>
        <taxon>Magnoliopsida</taxon>
        <taxon>eudicotyledons</taxon>
        <taxon>Gunneridae</taxon>
        <taxon>Pentapetalae</taxon>
        <taxon>asterids</taxon>
        <taxon>Cornales</taxon>
        <taxon>Nyssaceae</taxon>
        <taxon>Nyssa</taxon>
    </lineage>
</organism>
<evidence type="ECO:0000313" key="1">
    <source>
        <dbReference type="EMBL" id="KAA8538976.1"/>
    </source>
</evidence>
<dbReference type="EMBL" id="CM018037">
    <property type="protein sequence ID" value="KAA8538976.1"/>
    <property type="molecule type" value="Genomic_DNA"/>
</dbReference>
<proteinExistence type="predicted"/>
<dbReference type="Proteomes" id="UP000325577">
    <property type="component" value="Linkage Group LG14"/>
</dbReference>
<keyword evidence="2" id="KW-1185">Reference proteome</keyword>
<reference evidence="1 2" key="1">
    <citation type="submission" date="2019-09" db="EMBL/GenBank/DDBJ databases">
        <title>A chromosome-level genome assembly of the Chinese tupelo Nyssa sinensis.</title>
        <authorList>
            <person name="Yang X."/>
            <person name="Kang M."/>
            <person name="Yang Y."/>
            <person name="Xiong H."/>
            <person name="Wang M."/>
            <person name="Zhang Z."/>
            <person name="Wang Z."/>
            <person name="Wu H."/>
            <person name="Ma T."/>
            <person name="Liu J."/>
            <person name="Xi Z."/>
        </authorList>
    </citation>
    <scope>NUCLEOTIDE SEQUENCE [LARGE SCALE GENOMIC DNA]</scope>
    <source>
        <strain evidence="1">J267</strain>
        <tissue evidence="1">Leaf</tissue>
    </source>
</reference>
<sequence length="177" mass="19244">MALSTIQRAIDAVASGSAGDVAPDPKILIMKWLMGFLWVQMGSSRGGSVVRFLRIWLGLLWRRKGKQQQRVLLCGACLWVLSGNGTAAVRRMAGRNFEKNLELIALNEDDVERGDEDWGSTKILTEEDMVLKDGVLAVGSAVRCGSVTVEEIGDKEGEKRVDLWVGLLLQGSGSNGN</sequence>
<accession>A0A5J5B9C7</accession>
<name>A0A5J5B9C7_9ASTE</name>
<dbReference type="AlphaFoldDB" id="A0A5J5B9C7"/>
<protein>
    <submittedName>
        <fullName evidence="1">Uncharacterized protein</fullName>
    </submittedName>
</protein>
<evidence type="ECO:0000313" key="2">
    <source>
        <dbReference type="Proteomes" id="UP000325577"/>
    </source>
</evidence>